<keyword evidence="7" id="KW-1185">Reference proteome</keyword>
<gene>
    <name evidence="6" type="ordered locus">Mnod_6768</name>
</gene>
<dbReference type="Pfam" id="PF00440">
    <property type="entry name" value="TetR_N"/>
    <property type="match status" value="1"/>
</dbReference>
<dbReference type="STRING" id="460265.Mnod_6768"/>
<dbReference type="FunFam" id="1.10.10.60:FF:000141">
    <property type="entry name" value="TetR family transcriptional regulator"/>
    <property type="match status" value="1"/>
</dbReference>
<name>B8IG49_METNO</name>
<accession>B8IG49</accession>
<dbReference type="SUPFAM" id="SSF48498">
    <property type="entry name" value="Tetracyclin repressor-like, C-terminal domain"/>
    <property type="match status" value="1"/>
</dbReference>
<dbReference type="Gene3D" id="1.10.10.60">
    <property type="entry name" value="Homeodomain-like"/>
    <property type="match status" value="1"/>
</dbReference>
<dbReference type="SUPFAM" id="SSF46689">
    <property type="entry name" value="Homeodomain-like"/>
    <property type="match status" value="1"/>
</dbReference>
<evidence type="ECO:0000256" key="2">
    <source>
        <dbReference type="ARBA" id="ARBA00023125"/>
    </source>
</evidence>
<dbReference type="PANTHER" id="PTHR30055:SF146">
    <property type="entry name" value="HTH-TYPE TRANSCRIPTIONAL DUAL REGULATOR CECR"/>
    <property type="match status" value="1"/>
</dbReference>
<evidence type="ECO:0000259" key="5">
    <source>
        <dbReference type="PROSITE" id="PS50977"/>
    </source>
</evidence>
<dbReference type="PRINTS" id="PR00455">
    <property type="entry name" value="HTHTETR"/>
</dbReference>
<dbReference type="KEGG" id="mno:Mnod_6768"/>
<proteinExistence type="predicted"/>
<dbReference type="GO" id="GO:0000976">
    <property type="term" value="F:transcription cis-regulatory region binding"/>
    <property type="evidence" value="ECO:0007669"/>
    <property type="project" value="TreeGrafter"/>
</dbReference>
<dbReference type="HOGENOM" id="CLU_069356_27_0_5"/>
<dbReference type="PROSITE" id="PS01081">
    <property type="entry name" value="HTH_TETR_1"/>
    <property type="match status" value="1"/>
</dbReference>
<dbReference type="PROSITE" id="PS50977">
    <property type="entry name" value="HTH_TETR_2"/>
    <property type="match status" value="1"/>
</dbReference>
<reference evidence="6 7" key="1">
    <citation type="submission" date="2009-01" db="EMBL/GenBank/DDBJ databases">
        <title>Complete sequence of chromosome of Methylobacterium nodulans ORS 2060.</title>
        <authorList>
            <consortium name="US DOE Joint Genome Institute"/>
            <person name="Lucas S."/>
            <person name="Copeland A."/>
            <person name="Lapidus A."/>
            <person name="Glavina del Rio T."/>
            <person name="Dalin E."/>
            <person name="Tice H."/>
            <person name="Bruce D."/>
            <person name="Goodwin L."/>
            <person name="Pitluck S."/>
            <person name="Sims D."/>
            <person name="Brettin T."/>
            <person name="Detter J.C."/>
            <person name="Han C."/>
            <person name="Larimer F."/>
            <person name="Land M."/>
            <person name="Hauser L."/>
            <person name="Kyrpides N."/>
            <person name="Ivanova N."/>
            <person name="Marx C.J."/>
            <person name="Richardson P."/>
        </authorList>
    </citation>
    <scope>NUCLEOTIDE SEQUENCE [LARGE SCALE GENOMIC DNA]</scope>
    <source>
        <strain evidence="7">LMG 21967 / CNCM I-2342 / ORS 2060</strain>
    </source>
</reference>
<evidence type="ECO:0000313" key="7">
    <source>
        <dbReference type="Proteomes" id="UP000008207"/>
    </source>
</evidence>
<dbReference type="AlphaFoldDB" id="B8IG49"/>
<sequence length="221" mass="23802">MTGPSIDGMVFGMASGSTTLDASESDKRRQILDGAREVFLACGFDGASMGGIAKAAGVSKGTLYVYFDSKEALFEALTLEEKRTLAENLFRLDHDDPDVPAVLRRLGLTFVDEMCRPDHVAAVRMVIGASEKFPRFGRAFYEAGPVQGAERLRVYLDAQVAAGRLRPADTALAARHFLDLCAGGTLRRLLFAVGDPPTAAEKSYLVGEAVRVFFAAYGPET</sequence>
<feature type="domain" description="HTH tetR-type" evidence="5">
    <location>
        <begin position="25"/>
        <end position="85"/>
    </location>
</feature>
<evidence type="ECO:0000256" key="3">
    <source>
        <dbReference type="ARBA" id="ARBA00023163"/>
    </source>
</evidence>
<protein>
    <submittedName>
        <fullName evidence="6">Transcriptional regulator, TetR family</fullName>
    </submittedName>
</protein>
<feature type="DNA-binding region" description="H-T-H motif" evidence="4">
    <location>
        <begin position="48"/>
        <end position="67"/>
    </location>
</feature>
<evidence type="ECO:0000313" key="6">
    <source>
        <dbReference type="EMBL" id="ACL61526.1"/>
    </source>
</evidence>
<organism evidence="6 7">
    <name type="scientific">Methylobacterium nodulans (strain LMG 21967 / CNCM I-2342 / ORS 2060)</name>
    <dbReference type="NCBI Taxonomy" id="460265"/>
    <lineage>
        <taxon>Bacteria</taxon>
        <taxon>Pseudomonadati</taxon>
        <taxon>Pseudomonadota</taxon>
        <taxon>Alphaproteobacteria</taxon>
        <taxon>Hyphomicrobiales</taxon>
        <taxon>Methylobacteriaceae</taxon>
        <taxon>Methylobacterium</taxon>
    </lineage>
</organism>
<evidence type="ECO:0000256" key="1">
    <source>
        <dbReference type="ARBA" id="ARBA00023015"/>
    </source>
</evidence>
<dbReference type="InterPro" id="IPR009057">
    <property type="entry name" value="Homeodomain-like_sf"/>
</dbReference>
<dbReference type="InterPro" id="IPR036271">
    <property type="entry name" value="Tet_transcr_reg_TetR-rel_C_sf"/>
</dbReference>
<dbReference type="EMBL" id="CP001349">
    <property type="protein sequence ID" value="ACL61526.1"/>
    <property type="molecule type" value="Genomic_DNA"/>
</dbReference>
<dbReference type="InterPro" id="IPR039536">
    <property type="entry name" value="TetR_C_Proteobacteria"/>
</dbReference>
<dbReference type="InterPro" id="IPR050109">
    <property type="entry name" value="HTH-type_TetR-like_transc_reg"/>
</dbReference>
<dbReference type="InterPro" id="IPR023772">
    <property type="entry name" value="DNA-bd_HTH_TetR-type_CS"/>
</dbReference>
<dbReference type="Pfam" id="PF14246">
    <property type="entry name" value="TetR_C_7"/>
    <property type="match status" value="1"/>
</dbReference>
<dbReference type="Gene3D" id="1.10.357.10">
    <property type="entry name" value="Tetracycline Repressor, domain 2"/>
    <property type="match status" value="1"/>
</dbReference>
<dbReference type="Proteomes" id="UP000008207">
    <property type="component" value="Chromosome"/>
</dbReference>
<dbReference type="eggNOG" id="COG1309">
    <property type="taxonomic scope" value="Bacteria"/>
</dbReference>
<dbReference type="GO" id="GO:0003700">
    <property type="term" value="F:DNA-binding transcription factor activity"/>
    <property type="evidence" value="ECO:0007669"/>
    <property type="project" value="TreeGrafter"/>
</dbReference>
<keyword evidence="2 4" id="KW-0238">DNA-binding</keyword>
<dbReference type="PANTHER" id="PTHR30055">
    <property type="entry name" value="HTH-TYPE TRANSCRIPTIONAL REGULATOR RUTR"/>
    <property type="match status" value="1"/>
</dbReference>
<keyword evidence="3" id="KW-0804">Transcription</keyword>
<dbReference type="InterPro" id="IPR001647">
    <property type="entry name" value="HTH_TetR"/>
</dbReference>
<evidence type="ECO:0000256" key="4">
    <source>
        <dbReference type="PROSITE-ProRule" id="PRU00335"/>
    </source>
</evidence>
<keyword evidence="1" id="KW-0805">Transcription regulation</keyword>